<evidence type="ECO:0000313" key="5">
    <source>
        <dbReference type="Proteomes" id="UP000076858"/>
    </source>
</evidence>
<evidence type="ECO:0000313" key="4">
    <source>
        <dbReference type="EMBL" id="KZS17895.1"/>
    </source>
</evidence>
<evidence type="ECO:0000256" key="1">
    <source>
        <dbReference type="SAM" id="MobiDB-lite"/>
    </source>
</evidence>
<dbReference type="Proteomes" id="UP000076858">
    <property type="component" value="Unassembled WGS sequence"/>
</dbReference>
<keyword evidence="2" id="KW-1133">Transmembrane helix</keyword>
<protein>
    <submittedName>
        <fullName evidence="4">Uncharacterized protein</fullName>
    </submittedName>
</protein>
<name>A0A162NEB5_9CRUS</name>
<keyword evidence="2" id="KW-0472">Membrane</keyword>
<evidence type="ECO:0000256" key="3">
    <source>
        <dbReference type="SAM" id="SignalP"/>
    </source>
</evidence>
<dbReference type="AlphaFoldDB" id="A0A162NEB5"/>
<gene>
    <name evidence="4" type="ORF">APZ42_015844</name>
</gene>
<reference evidence="4 5" key="1">
    <citation type="submission" date="2016-03" db="EMBL/GenBank/DDBJ databases">
        <title>EvidentialGene: Evidence-directed Construction of Genes on Genomes.</title>
        <authorList>
            <person name="Gilbert D.G."/>
            <person name="Choi J.-H."/>
            <person name="Mockaitis K."/>
            <person name="Colbourne J."/>
            <person name="Pfrender M."/>
        </authorList>
    </citation>
    <scope>NUCLEOTIDE SEQUENCE [LARGE SCALE GENOMIC DNA]</scope>
    <source>
        <strain evidence="4 5">Xinb3</strain>
        <tissue evidence="4">Complete organism</tissue>
    </source>
</reference>
<keyword evidence="5" id="KW-1185">Reference proteome</keyword>
<feature type="chain" id="PRO_5007838048" evidence="3">
    <location>
        <begin position="27"/>
        <end position="130"/>
    </location>
</feature>
<accession>A0A162NEB5</accession>
<comment type="caution">
    <text evidence="4">The sequence shown here is derived from an EMBL/GenBank/DDBJ whole genome shotgun (WGS) entry which is preliminary data.</text>
</comment>
<feature type="transmembrane region" description="Helical" evidence="2">
    <location>
        <begin position="112"/>
        <end position="129"/>
    </location>
</feature>
<keyword evidence="2" id="KW-0812">Transmembrane</keyword>
<keyword evidence="3" id="KW-0732">Signal</keyword>
<feature type="region of interest" description="Disordered" evidence="1">
    <location>
        <begin position="54"/>
        <end position="109"/>
    </location>
</feature>
<sequence>MTSSRSSRRMAIVALVCCFLAGLVASMPAGETNSQTMSSSSSVSASFSSSSVQQSASASDLQKPNRNEDSVLKPVEETKANVEEESNVNSIQQQQSIRPAENRDPSASGSTMVASMMALILSVVVARLLA</sequence>
<feature type="compositionally biased region" description="Basic and acidic residues" evidence="1">
    <location>
        <begin position="63"/>
        <end position="82"/>
    </location>
</feature>
<dbReference type="EMBL" id="LRGB01000568">
    <property type="protein sequence ID" value="KZS17895.1"/>
    <property type="molecule type" value="Genomic_DNA"/>
</dbReference>
<organism evidence="4 5">
    <name type="scientific">Daphnia magna</name>
    <dbReference type="NCBI Taxonomy" id="35525"/>
    <lineage>
        <taxon>Eukaryota</taxon>
        <taxon>Metazoa</taxon>
        <taxon>Ecdysozoa</taxon>
        <taxon>Arthropoda</taxon>
        <taxon>Crustacea</taxon>
        <taxon>Branchiopoda</taxon>
        <taxon>Diplostraca</taxon>
        <taxon>Cladocera</taxon>
        <taxon>Anomopoda</taxon>
        <taxon>Daphniidae</taxon>
        <taxon>Daphnia</taxon>
    </lineage>
</organism>
<evidence type="ECO:0000256" key="2">
    <source>
        <dbReference type="SAM" id="Phobius"/>
    </source>
</evidence>
<proteinExistence type="predicted"/>
<feature type="signal peptide" evidence="3">
    <location>
        <begin position="1"/>
        <end position="26"/>
    </location>
</feature>